<dbReference type="Gene3D" id="3.10.450.50">
    <property type="match status" value="1"/>
</dbReference>
<name>A0ABR2XKI1_9PEZI</name>
<protein>
    <recommendedName>
        <fullName evidence="3">SnoaL-like domain-containing protein</fullName>
    </recommendedName>
</protein>
<evidence type="ECO:0000313" key="2">
    <source>
        <dbReference type="Proteomes" id="UP001465668"/>
    </source>
</evidence>
<evidence type="ECO:0008006" key="3">
    <source>
        <dbReference type="Google" id="ProtNLM"/>
    </source>
</evidence>
<sequence>MAPKRSTRMQTVDKLLDGYGSLSVPTLLEPLAEDFQHHVLPESLEMPSRDKEGFAQHAAGVFGIFDKFQMVPITTWEDKETNAVVVHASMQGIMKRGASEWRNECVMMVRLSADGHKVLEITEFVDSAKAQQMRQRHAPEVFSSAGAAASWGWFANLVPSFKQAAAVCILYQVTLIVALRLAKSAKA</sequence>
<dbReference type="InterPro" id="IPR050977">
    <property type="entry name" value="Fungal_Meroterpenoid_Isomerase"/>
</dbReference>
<dbReference type="PANTHER" id="PTHR39598:SF1">
    <property type="entry name" value="AUSTINOID BIOSYNTHESIS CLUSTERS PROTEIN F-RELATED"/>
    <property type="match status" value="1"/>
</dbReference>
<dbReference type="PANTHER" id="PTHR39598">
    <property type="entry name" value="AUSTINOL SYNTHESIS PROTEIN F-RELATED"/>
    <property type="match status" value="1"/>
</dbReference>
<proteinExistence type="predicted"/>
<gene>
    <name evidence="1" type="ORF">SCAR479_08943</name>
</gene>
<organism evidence="1 2">
    <name type="scientific">Seiridium cardinale</name>
    <dbReference type="NCBI Taxonomy" id="138064"/>
    <lineage>
        <taxon>Eukaryota</taxon>
        <taxon>Fungi</taxon>
        <taxon>Dikarya</taxon>
        <taxon>Ascomycota</taxon>
        <taxon>Pezizomycotina</taxon>
        <taxon>Sordariomycetes</taxon>
        <taxon>Xylariomycetidae</taxon>
        <taxon>Amphisphaeriales</taxon>
        <taxon>Sporocadaceae</taxon>
        <taxon>Seiridium</taxon>
    </lineage>
</organism>
<dbReference type="SUPFAM" id="SSF54427">
    <property type="entry name" value="NTF2-like"/>
    <property type="match status" value="1"/>
</dbReference>
<accession>A0ABR2XKI1</accession>
<dbReference type="Proteomes" id="UP001465668">
    <property type="component" value="Unassembled WGS sequence"/>
</dbReference>
<dbReference type="InterPro" id="IPR032710">
    <property type="entry name" value="NTF2-like_dom_sf"/>
</dbReference>
<dbReference type="EMBL" id="JARVKM010000042">
    <property type="protein sequence ID" value="KAK9774338.1"/>
    <property type="molecule type" value="Genomic_DNA"/>
</dbReference>
<evidence type="ECO:0000313" key="1">
    <source>
        <dbReference type="EMBL" id="KAK9774338.1"/>
    </source>
</evidence>
<reference evidence="1 2" key="1">
    <citation type="submission" date="2024-02" db="EMBL/GenBank/DDBJ databases">
        <title>First draft genome assembly of two strains of Seiridium cardinale.</title>
        <authorList>
            <person name="Emiliani G."/>
            <person name="Scali E."/>
        </authorList>
    </citation>
    <scope>NUCLEOTIDE SEQUENCE [LARGE SCALE GENOMIC DNA]</scope>
    <source>
        <strain evidence="1 2">BM-138-000479</strain>
    </source>
</reference>
<keyword evidence="2" id="KW-1185">Reference proteome</keyword>
<comment type="caution">
    <text evidence="1">The sequence shown here is derived from an EMBL/GenBank/DDBJ whole genome shotgun (WGS) entry which is preliminary data.</text>
</comment>